<reference evidence="1" key="2">
    <citation type="submission" date="2015-06" db="UniProtKB">
        <authorList>
            <consortium name="EnsemblProtists"/>
        </authorList>
    </citation>
    <scope>IDENTIFICATION</scope>
    <source>
        <strain evidence="1">Emoy2</strain>
    </source>
</reference>
<organism evidence="1 2">
    <name type="scientific">Hyaloperonospora arabidopsidis (strain Emoy2)</name>
    <name type="common">Downy mildew agent</name>
    <name type="synonym">Peronospora arabidopsidis</name>
    <dbReference type="NCBI Taxonomy" id="559515"/>
    <lineage>
        <taxon>Eukaryota</taxon>
        <taxon>Sar</taxon>
        <taxon>Stramenopiles</taxon>
        <taxon>Oomycota</taxon>
        <taxon>Peronosporomycetes</taxon>
        <taxon>Peronosporales</taxon>
        <taxon>Peronosporaceae</taxon>
        <taxon>Hyaloperonospora</taxon>
    </lineage>
</organism>
<dbReference type="HOGENOM" id="CLU_2946553_0_0_1"/>
<accession>M4BWQ8</accession>
<dbReference type="EMBL" id="JH598006">
    <property type="status" value="NOT_ANNOTATED_CDS"/>
    <property type="molecule type" value="Genomic_DNA"/>
</dbReference>
<dbReference type="EnsemblProtists" id="HpaT810959">
    <property type="protein sequence ID" value="HpaP810959"/>
    <property type="gene ID" value="HpaG810959"/>
</dbReference>
<proteinExistence type="predicted"/>
<evidence type="ECO:0000313" key="2">
    <source>
        <dbReference type="Proteomes" id="UP000011713"/>
    </source>
</evidence>
<protein>
    <submittedName>
        <fullName evidence="1">Uncharacterized protein</fullName>
    </submittedName>
</protein>
<dbReference type="InParanoid" id="M4BWQ8"/>
<dbReference type="STRING" id="559515.M4BWQ8"/>
<name>M4BWQ8_HYAAE</name>
<sequence>MIDLELLRRVCFFCALWTLQCCASVLGAISRDAIFLRPNPIVPYRALIGSCDLGPDLFVA</sequence>
<reference evidence="2" key="1">
    <citation type="journal article" date="2010" name="Science">
        <title>Signatures of adaptation to obligate biotrophy in the Hyaloperonospora arabidopsidis genome.</title>
        <authorList>
            <person name="Baxter L."/>
            <person name="Tripathy S."/>
            <person name="Ishaque N."/>
            <person name="Boot N."/>
            <person name="Cabral A."/>
            <person name="Kemen E."/>
            <person name="Thines M."/>
            <person name="Ah-Fong A."/>
            <person name="Anderson R."/>
            <person name="Badejoko W."/>
            <person name="Bittner-Eddy P."/>
            <person name="Boore J.L."/>
            <person name="Chibucos M.C."/>
            <person name="Coates M."/>
            <person name="Dehal P."/>
            <person name="Delehaunty K."/>
            <person name="Dong S."/>
            <person name="Downton P."/>
            <person name="Dumas B."/>
            <person name="Fabro G."/>
            <person name="Fronick C."/>
            <person name="Fuerstenberg S.I."/>
            <person name="Fulton L."/>
            <person name="Gaulin E."/>
            <person name="Govers F."/>
            <person name="Hughes L."/>
            <person name="Humphray S."/>
            <person name="Jiang R.H."/>
            <person name="Judelson H."/>
            <person name="Kamoun S."/>
            <person name="Kyung K."/>
            <person name="Meijer H."/>
            <person name="Minx P."/>
            <person name="Morris P."/>
            <person name="Nelson J."/>
            <person name="Phuntumart V."/>
            <person name="Qutob D."/>
            <person name="Rehmany A."/>
            <person name="Rougon-Cardoso A."/>
            <person name="Ryden P."/>
            <person name="Torto-Alalibo T."/>
            <person name="Studholme D."/>
            <person name="Wang Y."/>
            <person name="Win J."/>
            <person name="Wood J."/>
            <person name="Clifton S.W."/>
            <person name="Rogers J."/>
            <person name="Van den Ackerveken G."/>
            <person name="Jones J.D."/>
            <person name="McDowell J.M."/>
            <person name="Beynon J."/>
            <person name="Tyler B.M."/>
        </authorList>
    </citation>
    <scope>NUCLEOTIDE SEQUENCE [LARGE SCALE GENOMIC DNA]</scope>
    <source>
        <strain evidence="2">Emoy2</strain>
    </source>
</reference>
<dbReference type="AlphaFoldDB" id="M4BWQ8"/>
<evidence type="ECO:0000313" key="1">
    <source>
        <dbReference type="EnsemblProtists" id="HpaP810959"/>
    </source>
</evidence>
<dbReference type="VEuPathDB" id="FungiDB:HpaG810959"/>
<keyword evidence="2" id="KW-1185">Reference proteome</keyword>
<dbReference type="Proteomes" id="UP000011713">
    <property type="component" value="Unassembled WGS sequence"/>
</dbReference>